<sequence length="195" mass="21882">MKPSLMKNLSLFTIAVFFLLFMAGCKGGAGNLDEGTATDVIAAHLKTNPEFESVRIPVGEMKFRSKNDQLELEKYKSLQAKGLVGMTLENQKKKFLSKDSVYVFQISLTDQAKPYVLKQDASKATLRALDYVLDPEKPVTLIKGDSRVARVTVSLKKERNDFAIFLKDKGTSSNFITKTYKLKFKKEEGWVLIGD</sequence>
<protein>
    <recommendedName>
        <fullName evidence="3">Lipoprotein</fullName>
    </recommendedName>
</protein>
<dbReference type="RefSeq" id="WP_069378776.1">
    <property type="nucleotide sequence ID" value="NZ_CP017141.1"/>
</dbReference>
<dbReference type="PROSITE" id="PS51257">
    <property type="entry name" value="PROKAR_LIPOPROTEIN"/>
    <property type="match status" value="1"/>
</dbReference>
<evidence type="ECO:0008006" key="3">
    <source>
        <dbReference type="Google" id="ProtNLM"/>
    </source>
</evidence>
<organism evidence="1 2">
    <name type="scientific">Pedobacter steynii</name>
    <dbReference type="NCBI Taxonomy" id="430522"/>
    <lineage>
        <taxon>Bacteria</taxon>
        <taxon>Pseudomonadati</taxon>
        <taxon>Bacteroidota</taxon>
        <taxon>Sphingobacteriia</taxon>
        <taxon>Sphingobacteriales</taxon>
        <taxon>Sphingobacteriaceae</taxon>
        <taxon>Pedobacter</taxon>
    </lineage>
</organism>
<evidence type="ECO:0000313" key="1">
    <source>
        <dbReference type="EMBL" id="AOM77083.1"/>
    </source>
</evidence>
<proteinExistence type="predicted"/>
<name>A0A1D7QEG9_9SPHI</name>
<dbReference type="KEGG" id="psty:BFS30_07840"/>
<dbReference type="OrthoDB" id="1148341at2"/>
<keyword evidence="2" id="KW-1185">Reference proteome</keyword>
<gene>
    <name evidence="1" type="ORF">BFS30_07840</name>
</gene>
<dbReference type="Proteomes" id="UP000094313">
    <property type="component" value="Chromosome"/>
</dbReference>
<dbReference type="EMBL" id="CP017141">
    <property type="protein sequence ID" value="AOM77083.1"/>
    <property type="molecule type" value="Genomic_DNA"/>
</dbReference>
<evidence type="ECO:0000313" key="2">
    <source>
        <dbReference type="Proteomes" id="UP000094313"/>
    </source>
</evidence>
<reference evidence="1 2" key="1">
    <citation type="submission" date="2016-08" db="EMBL/GenBank/DDBJ databases">
        <authorList>
            <person name="Seilhamer J.J."/>
        </authorList>
    </citation>
    <scope>NUCLEOTIDE SEQUENCE [LARGE SCALE GENOMIC DNA]</scope>
    <source>
        <strain evidence="1 2">DX4</strain>
    </source>
</reference>
<accession>A0A1D7QEG9</accession>
<dbReference type="AlphaFoldDB" id="A0A1D7QEG9"/>